<comment type="caution">
    <text evidence="4">The sequence shown here is derived from an EMBL/GenBank/DDBJ whole genome shotgun (WGS) entry which is preliminary data.</text>
</comment>
<keyword evidence="5" id="KW-1185">Reference proteome</keyword>
<dbReference type="InterPro" id="IPR011993">
    <property type="entry name" value="PH-like_dom_sf"/>
</dbReference>
<accession>A0A315URM4</accession>
<reference evidence="4 5" key="1">
    <citation type="journal article" date="2018" name="G3 (Bethesda)">
        <title>A High-Quality Reference Genome for the Invasive Mosquitofish Gambusia affinis Using a Chicago Library.</title>
        <authorList>
            <person name="Hoffberg S.L."/>
            <person name="Troendle N.J."/>
            <person name="Glenn T.C."/>
            <person name="Mahmud O."/>
            <person name="Louha S."/>
            <person name="Chalopin D."/>
            <person name="Bennetzen J.L."/>
            <person name="Mauricio R."/>
        </authorList>
    </citation>
    <scope>NUCLEOTIDE SEQUENCE [LARGE SCALE GENOMIC DNA]</scope>
    <source>
        <strain evidence="4">NE01/NJP1002.9</strain>
        <tissue evidence="4">Muscle</tissue>
    </source>
</reference>
<dbReference type="PROSITE" id="PS50003">
    <property type="entry name" value="PH_DOMAIN"/>
    <property type="match status" value="1"/>
</dbReference>
<protein>
    <recommendedName>
        <fullName evidence="3">PH domain-containing protein</fullName>
    </recommendedName>
</protein>
<dbReference type="SMART" id="SM00233">
    <property type="entry name" value="PH"/>
    <property type="match status" value="1"/>
</dbReference>
<keyword evidence="2" id="KW-0472">Membrane</keyword>
<evidence type="ECO:0000313" key="4">
    <source>
        <dbReference type="EMBL" id="PWA14511.1"/>
    </source>
</evidence>
<dbReference type="Gene3D" id="2.30.29.30">
    <property type="entry name" value="Pleckstrin-homology domain (PH domain)/Phosphotyrosine-binding domain (PTB)"/>
    <property type="match status" value="1"/>
</dbReference>
<comment type="subcellular location">
    <subcellularLocation>
        <location evidence="1">Membrane</location>
    </subcellularLocation>
</comment>
<proteinExistence type="predicted"/>
<dbReference type="SUPFAM" id="SSF50729">
    <property type="entry name" value="PH domain-like"/>
    <property type="match status" value="1"/>
</dbReference>
<evidence type="ECO:0000259" key="3">
    <source>
        <dbReference type="PROSITE" id="PS50003"/>
    </source>
</evidence>
<dbReference type="Pfam" id="PF00169">
    <property type="entry name" value="PH"/>
    <property type="match status" value="1"/>
</dbReference>
<dbReference type="GO" id="GO:0045595">
    <property type="term" value="P:regulation of cell differentiation"/>
    <property type="evidence" value="ECO:0007669"/>
    <property type="project" value="TreeGrafter"/>
</dbReference>
<sequence length="359" mass="39935">MERKKLGVLDLLQVLHSLLRGEVLHIRYVLLRQLVDLAFLFCENDRGLLERRMNSTTALKAHYANSEATDLKWHQNIKYSEMITFGSVVQVPHQGTGFSFGLPQSGRYFKHSAPPAPKTVTGNAVSNRLHIHGVSSEMAVVKSGWLHRQSTILRRWKRNWFDLWADGRLVFYNDQQRRDMEDDIHMRVHCINIRGSAACQELNPPDGKARDALFQIVCRDGRVISLCADSADDALAWTMALQDARINTVVAAPQIGFAQEVVASAPPPYSEYAQPQVYAPGPYGDYTAPPAHPTQIIYCGEGRPYAVAYPYQYQGGYVAPEVNHVIIQERPRGDAGDVALGMLAGAATGLAISSLFSVF</sequence>
<name>A0A315URM4_GAMAF</name>
<gene>
    <name evidence="4" type="ORF">CCH79_00011212</name>
</gene>
<evidence type="ECO:0000313" key="5">
    <source>
        <dbReference type="Proteomes" id="UP000250572"/>
    </source>
</evidence>
<evidence type="ECO:0000256" key="2">
    <source>
        <dbReference type="ARBA" id="ARBA00023136"/>
    </source>
</evidence>
<dbReference type="CDD" id="cd13265">
    <property type="entry name" value="PH_evt"/>
    <property type="match status" value="1"/>
</dbReference>
<dbReference type="AlphaFoldDB" id="A0A315URM4"/>
<organism evidence="4 5">
    <name type="scientific">Gambusia affinis</name>
    <name type="common">Western mosquitofish</name>
    <name type="synonym">Heterandria affinis</name>
    <dbReference type="NCBI Taxonomy" id="33528"/>
    <lineage>
        <taxon>Eukaryota</taxon>
        <taxon>Metazoa</taxon>
        <taxon>Chordata</taxon>
        <taxon>Craniata</taxon>
        <taxon>Vertebrata</taxon>
        <taxon>Euteleostomi</taxon>
        <taxon>Actinopterygii</taxon>
        <taxon>Neopterygii</taxon>
        <taxon>Teleostei</taxon>
        <taxon>Neoteleostei</taxon>
        <taxon>Acanthomorphata</taxon>
        <taxon>Ovalentaria</taxon>
        <taxon>Atherinomorphae</taxon>
        <taxon>Cyprinodontiformes</taxon>
        <taxon>Poeciliidae</taxon>
        <taxon>Poeciliinae</taxon>
        <taxon>Gambusia</taxon>
    </lineage>
</organism>
<dbReference type="EMBL" id="NHOQ01002838">
    <property type="protein sequence ID" value="PWA14511.1"/>
    <property type="molecule type" value="Genomic_DNA"/>
</dbReference>
<dbReference type="InterPro" id="IPR001849">
    <property type="entry name" value="PH_domain"/>
</dbReference>
<dbReference type="PANTHER" id="PTHR14309:SF8">
    <property type="entry name" value="PLECKSTRIN HOMOLOGY DOMAIN-CONTAINING FAMILY B MEMBER 2"/>
    <property type="match status" value="1"/>
</dbReference>
<dbReference type="PANTHER" id="PTHR14309">
    <property type="entry name" value="EXPRESSED PROTEIN"/>
    <property type="match status" value="1"/>
</dbReference>
<dbReference type="InterPro" id="IPR039680">
    <property type="entry name" value="PLEKHB1/2"/>
</dbReference>
<dbReference type="GO" id="GO:0016020">
    <property type="term" value="C:membrane"/>
    <property type="evidence" value="ECO:0007669"/>
    <property type="project" value="UniProtKB-SubCell"/>
</dbReference>
<feature type="domain" description="PH" evidence="3">
    <location>
        <begin position="139"/>
        <end position="246"/>
    </location>
</feature>
<dbReference type="FunFam" id="2.30.29.30:FF:000073">
    <property type="entry name" value="Pleckstrin homology domain-containing family B member 2"/>
    <property type="match status" value="1"/>
</dbReference>
<evidence type="ECO:0000256" key="1">
    <source>
        <dbReference type="ARBA" id="ARBA00004370"/>
    </source>
</evidence>
<dbReference type="Proteomes" id="UP000250572">
    <property type="component" value="Unassembled WGS sequence"/>
</dbReference>